<dbReference type="Pfam" id="PF01694">
    <property type="entry name" value="Rhomboid"/>
    <property type="match status" value="1"/>
</dbReference>
<accession>A0A1G6GY78</accession>
<dbReference type="InterPro" id="IPR035952">
    <property type="entry name" value="Rhomboid-like_sf"/>
</dbReference>
<feature type="transmembrane region" description="Helical" evidence="5">
    <location>
        <begin position="126"/>
        <end position="147"/>
    </location>
</feature>
<dbReference type="STRING" id="1577474.GA0111570_105263"/>
<feature type="transmembrane region" description="Helical" evidence="5">
    <location>
        <begin position="75"/>
        <end position="95"/>
    </location>
</feature>
<feature type="domain" description="Peptidase S54 rhomboid" evidence="6">
    <location>
        <begin position="65"/>
        <end position="199"/>
    </location>
</feature>
<dbReference type="AlphaFoldDB" id="A0A1G6GY78"/>
<evidence type="ECO:0000256" key="3">
    <source>
        <dbReference type="ARBA" id="ARBA00022989"/>
    </source>
</evidence>
<dbReference type="PANTHER" id="PTHR43066">
    <property type="entry name" value="RHOMBOID-RELATED PROTEIN"/>
    <property type="match status" value="1"/>
</dbReference>
<keyword evidence="2 5" id="KW-0812">Transmembrane</keyword>
<evidence type="ECO:0000256" key="1">
    <source>
        <dbReference type="ARBA" id="ARBA00004141"/>
    </source>
</evidence>
<evidence type="ECO:0000313" key="7">
    <source>
        <dbReference type="EMBL" id="SDB86838.1"/>
    </source>
</evidence>
<organism evidence="7 8">
    <name type="scientific">Raineyella antarctica</name>
    <dbReference type="NCBI Taxonomy" id="1577474"/>
    <lineage>
        <taxon>Bacteria</taxon>
        <taxon>Bacillati</taxon>
        <taxon>Actinomycetota</taxon>
        <taxon>Actinomycetes</taxon>
        <taxon>Propionibacteriales</taxon>
        <taxon>Propionibacteriaceae</taxon>
        <taxon>Raineyella</taxon>
    </lineage>
</organism>
<keyword evidence="3 5" id="KW-1133">Transmembrane helix</keyword>
<feature type="transmembrane region" description="Helical" evidence="5">
    <location>
        <begin position="102"/>
        <end position="120"/>
    </location>
</feature>
<dbReference type="EMBL" id="FMYF01000005">
    <property type="protein sequence ID" value="SDB86838.1"/>
    <property type="molecule type" value="Genomic_DNA"/>
</dbReference>
<dbReference type="GO" id="GO:0004252">
    <property type="term" value="F:serine-type endopeptidase activity"/>
    <property type="evidence" value="ECO:0007669"/>
    <property type="project" value="InterPro"/>
</dbReference>
<name>A0A1G6GY78_9ACTN</name>
<evidence type="ECO:0000259" key="6">
    <source>
        <dbReference type="Pfam" id="PF01694"/>
    </source>
</evidence>
<evidence type="ECO:0000256" key="4">
    <source>
        <dbReference type="ARBA" id="ARBA00023136"/>
    </source>
</evidence>
<gene>
    <name evidence="7" type="ORF">GA0111570_105263</name>
</gene>
<comment type="subcellular location">
    <subcellularLocation>
        <location evidence="1">Membrane</location>
        <topology evidence="1">Multi-pass membrane protein</topology>
    </subcellularLocation>
</comment>
<dbReference type="Proteomes" id="UP000199086">
    <property type="component" value="Unassembled WGS sequence"/>
</dbReference>
<evidence type="ECO:0000256" key="5">
    <source>
        <dbReference type="SAM" id="Phobius"/>
    </source>
</evidence>
<reference evidence="7 8" key="1">
    <citation type="submission" date="2016-06" db="EMBL/GenBank/DDBJ databases">
        <authorList>
            <person name="Olsen C.W."/>
            <person name="Carey S."/>
            <person name="Hinshaw L."/>
            <person name="Karasin A.I."/>
        </authorList>
    </citation>
    <scope>NUCLEOTIDE SEQUENCE [LARGE SCALE GENOMIC DNA]</scope>
    <source>
        <strain evidence="7 8">LZ-22</strain>
    </source>
</reference>
<keyword evidence="4 5" id="KW-0472">Membrane</keyword>
<dbReference type="Gene3D" id="1.20.1540.10">
    <property type="entry name" value="Rhomboid-like"/>
    <property type="match status" value="1"/>
</dbReference>
<feature type="transmembrane region" description="Helical" evidence="5">
    <location>
        <begin position="154"/>
        <end position="172"/>
    </location>
</feature>
<evidence type="ECO:0000256" key="2">
    <source>
        <dbReference type="ARBA" id="ARBA00022692"/>
    </source>
</evidence>
<proteinExistence type="predicted"/>
<evidence type="ECO:0000313" key="8">
    <source>
        <dbReference type="Proteomes" id="UP000199086"/>
    </source>
</evidence>
<sequence length="201" mass="21828">MPGGYQPVPRTRTTVARRPDVTPVGAAKFMTAALALLWLLELVDMMSAGYLDNFAIHARDPQGLVYIFTAPLLHFGWQHLVSNSVPFFVLGWLVLISGRTRFIVATLLSVVVSGLFAWGLTPYGAYVAGASGLIFGWFAYLLVRGLWTRDWRQILIAVALVVVYGGMVWGVLPTDSGISWQAHLGGAVGGVTAAGLMHRRD</sequence>
<protein>
    <submittedName>
        <fullName evidence="7">Rhomboid family protein</fullName>
    </submittedName>
</protein>
<dbReference type="SUPFAM" id="SSF144091">
    <property type="entry name" value="Rhomboid-like"/>
    <property type="match status" value="1"/>
</dbReference>
<feature type="transmembrane region" description="Helical" evidence="5">
    <location>
        <begin position="178"/>
        <end position="197"/>
    </location>
</feature>
<keyword evidence="8" id="KW-1185">Reference proteome</keyword>
<dbReference type="InterPro" id="IPR022764">
    <property type="entry name" value="Peptidase_S54_rhomboid_dom"/>
</dbReference>
<dbReference type="GO" id="GO:0016020">
    <property type="term" value="C:membrane"/>
    <property type="evidence" value="ECO:0007669"/>
    <property type="project" value="UniProtKB-SubCell"/>
</dbReference>
<feature type="transmembrane region" description="Helical" evidence="5">
    <location>
        <begin position="21"/>
        <end position="40"/>
    </location>
</feature>